<organism evidence="2 3">
    <name type="scientific">Alsobacter ponti</name>
    <dbReference type="NCBI Taxonomy" id="2962936"/>
    <lineage>
        <taxon>Bacteria</taxon>
        <taxon>Pseudomonadati</taxon>
        <taxon>Pseudomonadota</taxon>
        <taxon>Alphaproteobacteria</taxon>
        <taxon>Hyphomicrobiales</taxon>
        <taxon>Alsobacteraceae</taxon>
        <taxon>Alsobacter</taxon>
    </lineage>
</organism>
<protein>
    <submittedName>
        <fullName evidence="2">Molybdopterin-dependent oxidoreductase</fullName>
    </submittedName>
</protein>
<dbReference type="InterPro" id="IPR008274">
    <property type="entry name" value="AldOxase/xan_DH_MoCoBD1"/>
</dbReference>
<dbReference type="SUPFAM" id="SSF56003">
    <property type="entry name" value="Molybdenum cofactor-binding domain"/>
    <property type="match status" value="2"/>
</dbReference>
<dbReference type="Pfam" id="PF02738">
    <property type="entry name" value="MoCoBD_1"/>
    <property type="match status" value="1"/>
</dbReference>
<dbReference type="Gene3D" id="3.30.365.10">
    <property type="entry name" value="Aldehyde oxidase/xanthine dehydrogenase, molybdopterin binding domain"/>
    <property type="match status" value="4"/>
</dbReference>
<dbReference type="InterPro" id="IPR052516">
    <property type="entry name" value="N-heterocyclic_Hydroxylase"/>
</dbReference>
<dbReference type="PROSITE" id="PS51318">
    <property type="entry name" value="TAT"/>
    <property type="match status" value="1"/>
</dbReference>
<dbReference type="EMBL" id="JANCLU010000031">
    <property type="protein sequence ID" value="MCP8940962.1"/>
    <property type="molecule type" value="Genomic_DNA"/>
</dbReference>
<evidence type="ECO:0000313" key="2">
    <source>
        <dbReference type="EMBL" id="MCP8940962.1"/>
    </source>
</evidence>
<proteinExistence type="predicted"/>
<dbReference type="InterPro" id="IPR000674">
    <property type="entry name" value="Ald_Oxase/Xan_DH_a/b"/>
</dbReference>
<gene>
    <name evidence="2" type="ORF">NK718_20755</name>
</gene>
<sequence length="769" mass="82997">MTKHETDFRNGVATPEVSRRAFIITAAAAGGGMVLGISSATEAQATNTTGYPGVQTKAPEFTNHISITPDNKVIVRATKMEIGNGVLTSIAMIATEELGCDWSTVSAEYVLPSRNLAENNVYSKTGVLAYFAGRSTGKEMMDQMLQAGASARERLKAAAAQKWNVPAGEIKAEKSMLIHEASGKKATYGEMAEAAAAVKLDKEPAPKPHSQWTFLTKTSQKRLNLPLILDGSAKYGIDIQVPGMVYATVRHVPSHGGRLKSYNFEAIKAMPGVRAVVVIDPDEKRAGLPGNAVAPMGFSATTNGPQAAVAVIADHYWQAKVALDLLPIEWDPGEGKQWTNTAKVYETIAAAAKDAGKGNIIRQIGDVDAALKDGKKVEAEFMTPYNDHFLMEPLNGTALVTADKVEVWVPTQHPQQAMYVTADETGVPPEKVTVYPTYVGMGCGRRIYGDDVRTVVAIAKKVQGTPVKVIWTREEMTRQGRYRDLAAASFTATLGPDGMPKAVDINQAATRSSGRNLSDTPYATNIPNFRVRTKVFNTNLMTGPFRGPMYTSNLFFLETFINQLAETAKIDAVEYRRKLLANYPDPGWVKVLDEVAQKANWGQSLPKGTAQGVAIGNWAMANTKEGAPVPNTGSTVAAIVMVEVSRRGQVSIPRVDIAMDLGTVMNQEGVRAQMEGGVIMGLSAGLLEEININNGAVVEGNLDTYRVLRQNDPLLPQEIHVHFGGNTNHERLSEAGEPPMGPPPAAFAHAYFKATGKWLTRQPLTKYMA</sequence>
<dbReference type="PANTHER" id="PTHR47495:SF2">
    <property type="entry name" value="ALDEHYDE DEHYDROGENASE"/>
    <property type="match status" value="1"/>
</dbReference>
<dbReference type="InterPro" id="IPR006311">
    <property type="entry name" value="TAT_signal"/>
</dbReference>
<dbReference type="RefSeq" id="WP_254746301.1">
    <property type="nucleotide sequence ID" value="NZ_JANCLU010000031.1"/>
</dbReference>
<name>A0ABT1LHH8_9HYPH</name>
<reference evidence="2 3" key="1">
    <citation type="submission" date="2022-07" db="EMBL/GenBank/DDBJ databases">
        <authorList>
            <person name="Li W.-J."/>
            <person name="Deng Q.-Q."/>
        </authorList>
    </citation>
    <scope>NUCLEOTIDE SEQUENCE [LARGE SCALE GENOMIC DNA]</scope>
    <source>
        <strain evidence="2 3">SYSU M60028</strain>
    </source>
</reference>
<dbReference type="PANTHER" id="PTHR47495">
    <property type="entry name" value="ALDEHYDE DEHYDROGENASE"/>
    <property type="match status" value="1"/>
</dbReference>
<keyword evidence="3" id="KW-1185">Reference proteome</keyword>
<comment type="caution">
    <text evidence="2">The sequence shown here is derived from an EMBL/GenBank/DDBJ whole genome shotgun (WGS) entry which is preliminary data.</text>
</comment>
<dbReference type="PIRSF" id="PIRSF036389">
    <property type="entry name" value="IOR_B"/>
    <property type="match status" value="1"/>
</dbReference>
<dbReference type="Proteomes" id="UP001205890">
    <property type="component" value="Unassembled WGS sequence"/>
</dbReference>
<dbReference type="InterPro" id="IPR012368">
    <property type="entry name" value="OxRdtase_Mopterin-bd_su_IorB"/>
</dbReference>
<evidence type="ECO:0000313" key="3">
    <source>
        <dbReference type="Proteomes" id="UP001205890"/>
    </source>
</evidence>
<dbReference type="Pfam" id="PF20256">
    <property type="entry name" value="MoCoBD_2"/>
    <property type="match status" value="2"/>
</dbReference>
<dbReference type="SMART" id="SM01008">
    <property type="entry name" value="Ald_Xan_dh_C"/>
    <property type="match status" value="1"/>
</dbReference>
<dbReference type="InterPro" id="IPR036856">
    <property type="entry name" value="Ald_Oxase/Xan_DH_a/b_sf"/>
</dbReference>
<dbReference type="InterPro" id="IPR046867">
    <property type="entry name" value="AldOxase/xan_DH_MoCoBD2"/>
</dbReference>
<dbReference type="SUPFAM" id="SSF54665">
    <property type="entry name" value="CO dehydrogenase molybdoprotein N-domain-like"/>
    <property type="match status" value="1"/>
</dbReference>
<accession>A0ABT1LHH8</accession>
<dbReference type="Gene3D" id="3.90.1170.50">
    <property type="entry name" value="Aldehyde oxidase/xanthine dehydrogenase, a/b hammerhead"/>
    <property type="match status" value="1"/>
</dbReference>
<dbReference type="InterPro" id="IPR037165">
    <property type="entry name" value="AldOxase/xan_DH_Mopterin-bd_sf"/>
</dbReference>
<evidence type="ECO:0000259" key="1">
    <source>
        <dbReference type="SMART" id="SM01008"/>
    </source>
</evidence>
<feature type="domain" description="Aldehyde oxidase/xanthine dehydrogenase a/b hammerhead" evidence="1">
    <location>
        <begin position="230"/>
        <end position="334"/>
    </location>
</feature>